<dbReference type="GO" id="GO:0008270">
    <property type="term" value="F:zinc ion binding"/>
    <property type="evidence" value="ECO:0007669"/>
    <property type="project" value="UniProtKB-KW"/>
</dbReference>
<evidence type="ECO:0000256" key="5">
    <source>
        <dbReference type="ARBA" id="ARBA00022833"/>
    </source>
</evidence>
<accession>A0A6P7G4E1</accession>
<evidence type="ECO:0000256" key="2">
    <source>
        <dbReference type="ARBA" id="ARBA00022723"/>
    </source>
</evidence>
<keyword evidence="4 7" id="KW-0863">Zinc-finger</keyword>
<feature type="domain" description="C2H2-type" evidence="8">
    <location>
        <begin position="285"/>
        <end position="313"/>
    </location>
</feature>
<organism evidence="9">
    <name type="scientific">Diabrotica virgifera virgifera</name>
    <name type="common">western corn rootworm</name>
    <dbReference type="NCBI Taxonomy" id="50390"/>
    <lineage>
        <taxon>Eukaryota</taxon>
        <taxon>Metazoa</taxon>
        <taxon>Ecdysozoa</taxon>
        <taxon>Arthropoda</taxon>
        <taxon>Hexapoda</taxon>
        <taxon>Insecta</taxon>
        <taxon>Pterygota</taxon>
        <taxon>Neoptera</taxon>
        <taxon>Endopterygota</taxon>
        <taxon>Coleoptera</taxon>
        <taxon>Polyphaga</taxon>
        <taxon>Cucujiformia</taxon>
        <taxon>Chrysomeloidea</taxon>
        <taxon>Chrysomelidae</taxon>
        <taxon>Galerucinae</taxon>
        <taxon>Diabroticina</taxon>
        <taxon>Diabroticites</taxon>
        <taxon>Diabrotica</taxon>
    </lineage>
</organism>
<feature type="domain" description="C2H2-type" evidence="8">
    <location>
        <begin position="197"/>
        <end position="224"/>
    </location>
</feature>
<feature type="domain" description="C2H2-type" evidence="8">
    <location>
        <begin position="254"/>
        <end position="282"/>
    </location>
</feature>
<dbReference type="SMART" id="SM00355">
    <property type="entry name" value="ZnF_C2H2"/>
    <property type="match status" value="6"/>
</dbReference>
<dbReference type="InParanoid" id="A0A6P7G4E1"/>
<feature type="domain" description="C2H2-type" evidence="8">
    <location>
        <begin position="347"/>
        <end position="370"/>
    </location>
</feature>
<keyword evidence="5" id="KW-0862">Zinc</keyword>
<dbReference type="InterPro" id="IPR013087">
    <property type="entry name" value="Znf_C2H2_type"/>
</dbReference>
<evidence type="ECO:0000256" key="4">
    <source>
        <dbReference type="ARBA" id="ARBA00022771"/>
    </source>
</evidence>
<dbReference type="GO" id="GO:0010468">
    <property type="term" value="P:regulation of gene expression"/>
    <property type="evidence" value="ECO:0007669"/>
    <property type="project" value="TreeGrafter"/>
</dbReference>
<dbReference type="Pfam" id="PF13894">
    <property type="entry name" value="zf-C2H2_4"/>
    <property type="match status" value="1"/>
</dbReference>
<feature type="domain" description="C2H2-type" evidence="8">
    <location>
        <begin position="316"/>
        <end position="344"/>
    </location>
</feature>
<dbReference type="PROSITE" id="PS50157">
    <property type="entry name" value="ZINC_FINGER_C2H2_2"/>
    <property type="match status" value="6"/>
</dbReference>
<dbReference type="Pfam" id="PF00096">
    <property type="entry name" value="zf-C2H2"/>
    <property type="match status" value="4"/>
</dbReference>
<sequence length="370" mass="43732">MAILFEDYFFGRPEFGIKEAITILERIREEPREFEVANLIKTLSDQNENKNKPEVNNIENLVSSSEIKCREYQNENVSYSGMASSEKTANTFTQQVSPEFKIYEMKNKVGKYPRKSSPQITNAIYDNKIAQWNKLSDEELANKRLYVDLTQRRPEILNNPLFQTKVITTRSTDEKKIEDNFVEEKTVNFEYQGESQFKCETCFKPFSKKSYLQRHQKVHANDEKFKCLLCLKTFADNSNLKRHYLYLHSGNKMFKCTICAMTFVENSGLKRHYLYKHSNEEEKRYRCKICSKKFVENGGLKRHILYKHSGEIGKRYKCTICSKQFVEHWMLKRHCLYKHSGGMGKRFKCRICSKEFVENGGLKRHLNVHL</sequence>
<dbReference type="PANTHER" id="PTHR16515:SF66">
    <property type="entry name" value="C2H2-TYPE DOMAIN-CONTAINING PROTEIN"/>
    <property type="match status" value="1"/>
</dbReference>
<dbReference type="PANTHER" id="PTHR16515">
    <property type="entry name" value="PR DOMAIN ZINC FINGER PROTEIN"/>
    <property type="match status" value="1"/>
</dbReference>
<dbReference type="SUPFAM" id="SSF57667">
    <property type="entry name" value="beta-beta-alpha zinc fingers"/>
    <property type="match status" value="4"/>
</dbReference>
<comment type="subcellular location">
    <subcellularLocation>
        <location evidence="1">Nucleus</location>
    </subcellularLocation>
</comment>
<dbReference type="RefSeq" id="XP_028139440.1">
    <property type="nucleotide sequence ID" value="XM_028283639.1"/>
</dbReference>
<name>A0A6P7G4E1_DIAVI</name>
<feature type="domain" description="C2H2-type" evidence="8">
    <location>
        <begin position="225"/>
        <end position="253"/>
    </location>
</feature>
<keyword evidence="2" id="KW-0479">Metal-binding</keyword>
<dbReference type="PROSITE" id="PS00028">
    <property type="entry name" value="ZINC_FINGER_C2H2_1"/>
    <property type="match status" value="6"/>
</dbReference>
<dbReference type="InterPro" id="IPR036236">
    <property type="entry name" value="Znf_C2H2_sf"/>
</dbReference>
<dbReference type="GO" id="GO:0005634">
    <property type="term" value="C:nucleus"/>
    <property type="evidence" value="ECO:0007669"/>
    <property type="project" value="UniProtKB-SubCell"/>
</dbReference>
<dbReference type="Gene3D" id="3.30.160.60">
    <property type="entry name" value="Classic Zinc Finger"/>
    <property type="match status" value="6"/>
</dbReference>
<evidence type="ECO:0000256" key="3">
    <source>
        <dbReference type="ARBA" id="ARBA00022737"/>
    </source>
</evidence>
<protein>
    <submittedName>
        <fullName evidence="9">Zinc finger protein 888-like</fullName>
    </submittedName>
</protein>
<dbReference type="AlphaFoldDB" id="A0A6P7G4E1"/>
<evidence type="ECO:0000256" key="6">
    <source>
        <dbReference type="ARBA" id="ARBA00023242"/>
    </source>
</evidence>
<evidence type="ECO:0000259" key="8">
    <source>
        <dbReference type="PROSITE" id="PS50157"/>
    </source>
</evidence>
<keyword evidence="3" id="KW-0677">Repeat</keyword>
<reference evidence="9" key="1">
    <citation type="submission" date="2025-08" db="UniProtKB">
        <authorList>
            <consortium name="RefSeq"/>
        </authorList>
    </citation>
    <scope>IDENTIFICATION</scope>
    <source>
        <tissue evidence="9">Whole insect</tissue>
    </source>
</reference>
<evidence type="ECO:0000256" key="1">
    <source>
        <dbReference type="ARBA" id="ARBA00004123"/>
    </source>
</evidence>
<proteinExistence type="predicted"/>
<evidence type="ECO:0000313" key="9">
    <source>
        <dbReference type="RefSeq" id="XP_028139440.1"/>
    </source>
</evidence>
<dbReference type="InterPro" id="IPR050331">
    <property type="entry name" value="Zinc_finger"/>
</dbReference>
<keyword evidence="6" id="KW-0539">Nucleus</keyword>
<evidence type="ECO:0000256" key="7">
    <source>
        <dbReference type="PROSITE-ProRule" id="PRU00042"/>
    </source>
</evidence>
<gene>
    <name evidence="9" type="primary">LOC114333693</name>
</gene>